<protein>
    <recommendedName>
        <fullName evidence="19">Bifunctional NAD(P)H-hydrate repair enzyme</fullName>
    </recommendedName>
    <alternativeName>
        <fullName evidence="19">Nicotinamide nucleotide repair protein</fullName>
    </alternativeName>
    <domain>
        <recommendedName>
            <fullName evidence="19">ADP-dependent (S)-NAD(P)H-hydrate dehydratase</fullName>
            <ecNumber evidence="19">4.2.1.136</ecNumber>
        </recommendedName>
        <alternativeName>
            <fullName evidence="19">ADP-dependent NAD(P)HX dehydratase</fullName>
        </alternativeName>
    </domain>
    <domain>
        <recommendedName>
            <fullName evidence="19">NAD(P)H-hydrate epimerase</fullName>
            <ecNumber evidence="19">5.1.99.6</ecNumber>
        </recommendedName>
    </domain>
</protein>
<sequence>MTRDCENLPLALYSAQQVRELDAKLIAAGTPGFELMSRAAHAIWRVLRRRWPDAGAITVLAGHGNNGGDGYLIAALALRSGWQVSVLAVGDASQLQGDAALARDEAVAAGVRIEPWSAQSALRGVVVDAMLGTGLRDNVRAPYADAIVQINQAQLPVLAVDLPSGVSADTGQVLGCAVRADVSVTLIGLKLGLLTGAALDYVGELLFDDLQADERIVAAHPARAQRLAANNVPLLGARPKNVHKGQLGHVLVLGGDRGFAGAALLAAQSALRSGAGLVSLATRSEHVAPAQARIPEVMTLGVASANQLMAMVKQARVMVVGPGLGQSAWSRSMLSLAASGPDAQVWDADALNMLATGSVKLPAGAIITPHPGEAARLLGISIGEVQADRAAATLALAKRFACVCVLKGAGTLIGAADGRLRVCDRGHPVMAGAGLGDVLAGLTGALLAQGLAPFEAAGLAVWLHACAGEMLAVEGRGLAASDLCAAIRQLMQELSGV</sequence>
<evidence type="ECO:0000259" key="21">
    <source>
        <dbReference type="PROSITE" id="PS51385"/>
    </source>
</evidence>
<evidence type="ECO:0000256" key="15">
    <source>
        <dbReference type="ARBA" id="ARBA00048238"/>
    </source>
</evidence>
<dbReference type="Gene3D" id="3.40.1190.20">
    <property type="match status" value="1"/>
</dbReference>
<feature type="domain" description="YjeF C-terminal" evidence="20">
    <location>
        <begin position="227"/>
        <end position="494"/>
    </location>
</feature>
<reference evidence="22" key="1">
    <citation type="submission" date="2019-02" db="EMBL/GenBank/DDBJ databases">
        <authorList>
            <consortium name="Genoscope - CEA"/>
            <person name="William W."/>
        </authorList>
    </citation>
    <scope>NUCLEOTIDE SEQUENCE [LARGE SCALE GENOMIC DNA]</scope>
    <source>
        <strain evidence="22">YSy11</strain>
    </source>
</reference>
<accession>A0A653E0A2</accession>
<comment type="function">
    <text evidence="17">Catalyzes the dehydration of the S-form of NAD(P)HX at the expense of ADP, which is converted to AMP. Together with NAD(P)HX epimerase, which catalyzes the epimerization of the S- and R-forms, the enzyme allows the repair of both epimers of NAD(P)HX, a damaged form of NAD(P)H that is a result of enzymatic or heat-dependent hydration.</text>
</comment>
<keyword evidence="10 17" id="KW-0520">NAD</keyword>
<comment type="catalytic activity">
    <reaction evidence="15 17 19">
        <text>(6S)-NADHX + ADP = AMP + phosphate + NADH + H(+)</text>
        <dbReference type="Rhea" id="RHEA:32223"/>
        <dbReference type="ChEBI" id="CHEBI:15378"/>
        <dbReference type="ChEBI" id="CHEBI:43474"/>
        <dbReference type="ChEBI" id="CHEBI:57945"/>
        <dbReference type="ChEBI" id="CHEBI:64074"/>
        <dbReference type="ChEBI" id="CHEBI:456215"/>
        <dbReference type="ChEBI" id="CHEBI:456216"/>
        <dbReference type="EC" id="4.2.1.136"/>
    </reaction>
</comment>
<dbReference type="AlphaFoldDB" id="A0A653E0A2"/>
<evidence type="ECO:0000256" key="8">
    <source>
        <dbReference type="ARBA" id="ARBA00022857"/>
    </source>
</evidence>
<dbReference type="InterPro" id="IPR036652">
    <property type="entry name" value="YjeF_N_dom_sf"/>
</dbReference>
<feature type="binding site" evidence="18">
    <location>
        <begin position="65"/>
        <end position="69"/>
    </location>
    <ligand>
        <name>(6S)-NADPHX</name>
        <dbReference type="ChEBI" id="CHEBI:64076"/>
    </ligand>
</feature>
<proteinExistence type="inferred from homology"/>
<gene>
    <name evidence="22" type="primary">yjeF</name>
    <name evidence="17" type="synonym">nnrD</name>
    <name evidence="18" type="synonym">nnrE</name>
    <name evidence="22" type="ORF">PMYSY11_1115</name>
</gene>
<feature type="binding site" evidence="18">
    <location>
        <begin position="132"/>
        <end position="138"/>
    </location>
    <ligand>
        <name>(6S)-NADPHX</name>
        <dbReference type="ChEBI" id="CHEBI:64076"/>
    </ligand>
</feature>
<keyword evidence="12 17" id="KW-0456">Lyase</keyword>
<comment type="cofactor">
    <cofactor evidence="17">
        <name>Mg(2+)</name>
        <dbReference type="ChEBI" id="CHEBI:18420"/>
    </cofactor>
</comment>
<feature type="binding site" evidence="18">
    <location>
        <position position="161"/>
    </location>
    <ligand>
        <name>(6S)-NADPHX</name>
        <dbReference type="ChEBI" id="CHEBI:64076"/>
    </ligand>
</feature>
<comment type="similarity">
    <text evidence="17">Belongs to the NnrD/CARKD family.</text>
</comment>
<comment type="similarity">
    <text evidence="18">Belongs to the NnrE/AIBP family.</text>
</comment>
<dbReference type="NCBIfam" id="TIGR00196">
    <property type="entry name" value="yjeF_cterm"/>
    <property type="match status" value="1"/>
</dbReference>
<dbReference type="HAMAP" id="MF_01966">
    <property type="entry name" value="NADHX_epimerase"/>
    <property type="match status" value="1"/>
</dbReference>
<dbReference type="SUPFAM" id="SSF53613">
    <property type="entry name" value="Ribokinase-like"/>
    <property type="match status" value="1"/>
</dbReference>
<feature type="binding site" evidence="17">
    <location>
        <position position="436"/>
    </location>
    <ligand>
        <name>AMP</name>
        <dbReference type="ChEBI" id="CHEBI:456215"/>
    </ligand>
</feature>
<evidence type="ECO:0000256" key="1">
    <source>
        <dbReference type="ARBA" id="ARBA00000013"/>
    </source>
</evidence>
<dbReference type="SUPFAM" id="SSF64153">
    <property type="entry name" value="YjeF N-terminal domain-like"/>
    <property type="match status" value="1"/>
</dbReference>
<comment type="function">
    <text evidence="18">Catalyzes the epimerization of the S- and R-forms of NAD(P)HX, a damaged form of NAD(P)H that is a result of enzymatic or heat-dependent hydration. This is a prerequisite for the S-specific NAD(P)H-hydrate dehydratase to allow the repair of both epimers of NAD(P)HX.</text>
</comment>
<dbReference type="Pfam" id="PF01256">
    <property type="entry name" value="Carb_kinase"/>
    <property type="match status" value="1"/>
</dbReference>
<evidence type="ECO:0000256" key="10">
    <source>
        <dbReference type="ARBA" id="ARBA00023027"/>
    </source>
</evidence>
<dbReference type="EC" id="4.2.1.136" evidence="19"/>
<evidence type="ECO:0000256" key="7">
    <source>
        <dbReference type="ARBA" id="ARBA00022840"/>
    </source>
</evidence>
<dbReference type="PIRSF" id="PIRSF017184">
    <property type="entry name" value="Nnr"/>
    <property type="match status" value="1"/>
</dbReference>
<organism evidence="22">
    <name type="scientific">Pseudomonas marincola</name>
    <dbReference type="NCBI Taxonomy" id="437900"/>
    <lineage>
        <taxon>Bacteria</taxon>
        <taxon>Pseudomonadati</taxon>
        <taxon>Pseudomonadota</taxon>
        <taxon>Gammaproteobacteria</taxon>
        <taxon>Pseudomonadales</taxon>
        <taxon>Pseudomonadaceae</taxon>
        <taxon>Pseudomonas</taxon>
    </lineage>
</organism>
<keyword evidence="7 17" id="KW-0067">ATP-binding</keyword>
<feature type="binding site" evidence="17">
    <location>
        <begin position="407"/>
        <end position="411"/>
    </location>
    <ligand>
        <name>AMP</name>
        <dbReference type="ChEBI" id="CHEBI:456215"/>
    </ligand>
</feature>
<keyword evidence="8 17" id="KW-0521">NADP</keyword>
<evidence type="ECO:0000256" key="2">
    <source>
        <dbReference type="ARBA" id="ARBA00000909"/>
    </source>
</evidence>
<dbReference type="InterPro" id="IPR029056">
    <property type="entry name" value="Ribokinase-like"/>
</dbReference>
<evidence type="ECO:0000256" key="13">
    <source>
        <dbReference type="ARBA" id="ARBA00023268"/>
    </source>
</evidence>
<evidence type="ECO:0000256" key="4">
    <source>
        <dbReference type="ARBA" id="ARBA00009524"/>
    </source>
</evidence>
<evidence type="ECO:0000259" key="20">
    <source>
        <dbReference type="PROSITE" id="PS51383"/>
    </source>
</evidence>
<dbReference type="HAMAP" id="MF_01965">
    <property type="entry name" value="NADHX_dehydratase"/>
    <property type="match status" value="1"/>
</dbReference>
<dbReference type="InterPro" id="IPR000631">
    <property type="entry name" value="CARKD"/>
</dbReference>
<evidence type="ECO:0000256" key="9">
    <source>
        <dbReference type="ARBA" id="ARBA00022958"/>
    </source>
</evidence>
<dbReference type="GO" id="GO:0046872">
    <property type="term" value="F:metal ion binding"/>
    <property type="evidence" value="ECO:0007669"/>
    <property type="project" value="UniProtKB-UniRule"/>
</dbReference>
<evidence type="ECO:0000256" key="6">
    <source>
        <dbReference type="ARBA" id="ARBA00022741"/>
    </source>
</evidence>
<comment type="similarity">
    <text evidence="4 19">In the C-terminal section; belongs to the NnrD/CARKD family.</text>
</comment>
<dbReference type="Pfam" id="PF03853">
    <property type="entry name" value="YjeF_N"/>
    <property type="match status" value="1"/>
</dbReference>
<dbReference type="InterPro" id="IPR030677">
    <property type="entry name" value="Nnr"/>
</dbReference>
<feature type="binding site" evidence="17">
    <location>
        <position position="437"/>
    </location>
    <ligand>
        <name>(6S)-NADPHX</name>
        <dbReference type="ChEBI" id="CHEBI:64076"/>
    </ligand>
</feature>
<comment type="similarity">
    <text evidence="3 19">In the N-terminal section; belongs to the NnrE/AIBP family.</text>
</comment>
<feature type="binding site" evidence="17">
    <location>
        <position position="262"/>
    </location>
    <ligand>
        <name>(6S)-NADPHX</name>
        <dbReference type="ChEBI" id="CHEBI:64076"/>
    </ligand>
</feature>
<feature type="binding site" evidence="18">
    <location>
        <position position="128"/>
    </location>
    <ligand>
        <name>K(+)</name>
        <dbReference type="ChEBI" id="CHEBI:29103"/>
    </ligand>
</feature>
<dbReference type="RefSeq" id="WP_150547776.1">
    <property type="nucleotide sequence ID" value="NZ_LR215729.2"/>
</dbReference>
<keyword evidence="6 17" id="KW-0547">Nucleotide-binding</keyword>
<name>A0A653E0A2_9PSED</name>
<dbReference type="Gene3D" id="3.40.50.10260">
    <property type="entry name" value="YjeF N-terminal domain"/>
    <property type="match status" value="1"/>
</dbReference>
<comment type="catalytic activity">
    <reaction evidence="2 18 19">
        <text>(6R)-NADPHX = (6S)-NADPHX</text>
        <dbReference type="Rhea" id="RHEA:32227"/>
        <dbReference type="ChEBI" id="CHEBI:64076"/>
        <dbReference type="ChEBI" id="CHEBI:64077"/>
        <dbReference type="EC" id="5.1.99.6"/>
    </reaction>
</comment>
<dbReference type="CDD" id="cd01171">
    <property type="entry name" value="YXKO-related"/>
    <property type="match status" value="1"/>
</dbReference>
<evidence type="ECO:0000256" key="14">
    <source>
        <dbReference type="ARBA" id="ARBA00025153"/>
    </source>
</evidence>
<evidence type="ECO:0000256" key="18">
    <source>
        <dbReference type="HAMAP-Rule" id="MF_01966"/>
    </source>
</evidence>
<dbReference type="GO" id="GO:0016301">
    <property type="term" value="F:kinase activity"/>
    <property type="evidence" value="ECO:0007669"/>
    <property type="project" value="UniProtKB-KW"/>
</dbReference>
<evidence type="ECO:0000256" key="3">
    <source>
        <dbReference type="ARBA" id="ARBA00006001"/>
    </source>
</evidence>
<dbReference type="NCBIfam" id="TIGR00197">
    <property type="entry name" value="yjeF_nterm"/>
    <property type="match status" value="1"/>
</dbReference>
<comment type="function">
    <text evidence="14 19">Bifunctional enzyme that catalyzes the epimerization of the S- and R-forms of NAD(P)HX and the dehydration of the S-form of NAD(P)HX at the expense of ADP, which is converted to AMP. This allows the repair of both epimers of NAD(P)HX, a damaged form of NAD(P)H that is a result of enzymatic or heat-dependent hydration.</text>
</comment>
<evidence type="ECO:0000256" key="16">
    <source>
        <dbReference type="ARBA" id="ARBA00049209"/>
    </source>
</evidence>
<comment type="subunit">
    <text evidence="17">Homotetramer.</text>
</comment>
<keyword evidence="9 18" id="KW-0630">Potassium</keyword>
<comment type="cofactor">
    <cofactor evidence="18 19">
        <name>K(+)</name>
        <dbReference type="ChEBI" id="CHEBI:29103"/>
    </cofactor>
    <text evidence="18 19">Binds 1 potassium ion per subunit.</text>
</comment>
<feature type="binding site" evidence="18">
    <location>
        <position position="66"/>
    </location>
    <ligand>
        <name>K(+)</name>
        <dbReference type="ChEBI" id="CHEBI:29103"/>
    </ligand>
</feature>
<feature type="domain" description="YjeF N-terminal" evidence="21">
    <location>
        <begin position="18"/>
        <end position="218"/>
    </location>
</feature>
<feature type="binding site" evidence="18">
    <location>
        <position position="143"/>
    </location>
    <ligand>
        <name>(6S)-NADPHX</name>
        <dbReference type="ChEBI" id="CHEBI:64076"/>
    </ligand>
</feature>
<keyword evidence="22" id="KW-0808">Transferase</keyword>
<comment type="catalytic activity">
    <reaction evidence="1 18 19">
        <text>(6R)-NADHX = (6S)-NADHX</text>
        <dbReference type="Rhea" id="RHEA:32215"/>
        <dbReference type="ChEBI" id="CHEBI:64074"/>
        <dbReference type="ChEBI" id="CHEBI:64075"/>
        <dbReference type="EC" id="5.1.99.6"/>
    </reaction>
</comment>
<feature type="binding site" evidence="18">
    <location>
        <position position="164"/>
    </location>
    <ligand>
        <name>K(+)</name>
        <dbReference type="ChEBI" id="CHEBI:29103"/>
    </ligand>
</feature>
<keyword evidence="13" id="KW-0511">Multifunctional enzyme</keyword>
<dbReference type="InterPro" id="IPR004443">
    <property type="entry name" value="YjeF_N_dom"/>
</dbReference>
<dbReference type="GO" id="GO:0005524">
    <property type="term" value="F:ATP binding"/>
    <property type="evidence" value="ECO:0007669"/>
    <property type="project" value="UniProtKB-UniRule"/>
</dbReference>
<evidence type="ECO:0000256" key="17">
    <source>
        <dbReference type="HAMAP-Rule" id="MF_01965"/>
    </source>
</evidence>
<dbReference type="GO" id="GO:0052855">
    <property type="term" value="F:ADP-dependent NAD(P)H-hydrate dehydratase activity"/>
    <property type="evidence" value="ECO:0007669"/>
    <property type="project" value="UniProtKB-UniRule"/>
</dbReference>
<keyword evidence="22" id="KW-0418">Kinase</keyword>
<dbReference type="GO" id="GO:0110051">
    <property type="term" value="P:metabolite repair"/>
    <property type="evidence" value="ECO:0007669"/>
    <property type="project" value="TreeGrafter"/>
</dbReference>
<evidence type="ECO:0000256" key="11">
    <source>
        <dbReference type="ARBA" id="ARBA00023235"/>
    </source>
</evidence>
<dbReference type="GO" id="GO:0046496">
    <property type="term" value="P:nicotinamide nucleotide metabolic process"/>
    <property type="evidence" value="ECO:0007669"/>
    <property type="project" value="UniProtKB-UniRule"/>
</dbReference>
<evidence type="ECO:0000256" key="19">
    <source>
        <dbReference type="PIRNR" id="PIRNR017184"/>
    </source>
</evidence>
<evidence type="ECO:0000256" key="5">
    <source>
        <dbReference type="ARBA" id="ARBA00022723"/>
    </source>
</evidence>
<keyword evidence="11 18" id="KW-0413">Isomerase</keyword>
<feature type="binding site" evidence="17">
    <location>
        <position position="323"/>
    </location>
    <ligand>
        <name>(6S)-NADPHX</name>
        <dbReference type="ChEBI" id="CHEBI:64076"/>
    </ligand>
</feature>
<dbReference type="GO" id="GO:0052856">
    <property type="term" value="F:NAD(P)HX epimerase activity"/>
    <property type="evidence" value="ECO:0007669"/>
    <property type="project" value="UniProtKB-UniRule"/>
</dbReference>
<dbReference type="PROSITE" id="PS51385">
    <property type="entry name" value="YJEF_N"/>
    <property type="match status" value="1"/>
</dbReference>
<evidence type="ECO:0000313" key="22">
    <source>
        <dbReference type="EMBL" id="VEV96162.1"/>
    </source>
</evidence>
<keyword evidence="5 18" id="KW-0479">Metal-binding</keyword>
<dbReference type="PROSITE" id="PS51383">
    <property type="entry name" value="YJEF_C_3"/>
    <property type="match status" value="1"/>
</dbReference>
<feature type="binding site" evidence="17">
    <location>
        <position position="370"/>
    </location>
    <ligand>
        <name>(6S)-NADPHX</name>
        <dbReference type="ChEBI" id="CHEBI:64076"/>
    </ligand>
</feature>
<dbReference type="EC" id="5.1.99.6" evidence="19"/>
<evidence type="ECO:0000256" key="12">
    <source>
        <dbReference type="ARBA" id="ARBA00023239"/>
    </source>
</evidence>
<dbReference type="EMBL" id="LR215729">
    <property type="protein sequence ID" value="VEV96162.1"/>
    <property type="molecule type" value="Genomic_DNA"/>
</dbReference>
<dbReference type="PANTHER" id="PTHR12592">
    <property type="entry name" value="ATP-DEPENDENT (S)-NAD(P)H-HYDRATE DEHYDRATASE FAMILY MEMBER"/>
    <property type="match status" value="1"/>
</dbReference>
<dbReference type="PANTHER" id="PTHR12592:SF0">
    <property type="entry name" value="ATP-DEPENDENT (S)-NAD(P)H-HYDRATE DEHYDRATASE"/>
    <property type="match status" value="1"/>
</dbReference>
<comment type="catalytic activity">
    <reaction evidence="16 17 19">
        <text>(6S)-NADPHX + ADP = AMP + phosphate + NADPH + H(+)</text>
        <dbReference type="Rhea" id="RHEA:32235"/>
        <dbReference type="ChEBI" id="CHEBI:15378"/>
        <dbReference type="ChEBI" id="CHEBI:43474"/>
        <dbReference type="ChEBI" id="CHEBI:57783"/>
        <dbReference type="ChEBI" id="CHEBI:64076"/>
        <dbReference type="ChEBI" id="CHEBI:456215"/>
        <dbReference type="ChEBI" id="CHEBI:456216"/>
        <dbReference type="EC" id="4.2.1.136"/>
    </reaction>
</comment>